<dbReference type="Proteomes" id="UP001642540">
    <property type="component" value="Unassembled WGS sequence"/>
</dbReference>
<evidence type="ECO:0000313" key="2">
    <source>
        <dbReference type="Proteomes" id="UP001642540"/>
    </source>
</evidence>
<dbReference type="EMBL" id="CAXLJM020000154">
    <property type="protein sequence ID" value="CAL8143356.1"/>
    <property type="molecule type" value="Genomic_DNA"/>
</dbReference>
<reference evidence="1 2" key="1">
    <citation type="submission" date="2024-08" db="EMBL/GenBank/DDBJ databases">
        <authorList>
            <person name="Cucini C."/>
            <person name="Frati F."/>
        </authorList>
    </citation>
    <scope>NUCLEOTIDE SEQUENCE [LARGE SCALE GENOMIC DNA]</scope>
</reference>
<protein>
    <submittedName>
        <fullName evidence="1">Uncharacterized protein</fullName>
    </submittedName>
</protein>
<evidence type="ECO:0000313" key="1">
    <source>
        <dbReference type="EMBL" id="CAL8143356.1"/>
    </source>
</evidence>
<keyword evidence="2" id="KW-1185">Reference proteome</keyword>
<organism evidence="1 2">
    <name type="scientific">Orchesella dallaii</name>
    <dbReference type="NCBI Taxonomy" id="48710"/>
    <lineage>
        <taxon>Eukaryota</taxon>
        <taxon>Metazoa</taxon>
        <taxon>Ecdysozoa</taxon>
        <taxon>Arthropoda</taxon>
        <taxon>Hexapoda</taxon>
        <taxon>Collembola</taxon>
        <taxon>Entomobryomorpha</taxon>
        <taxon>Entomobryoidea</taxon>
        <taxon>Orchesellidae</taxon>
        <taxon>Orchesellinae</taxon>
        <taxon>Orchesella</taxon>
    </lineage>
</organism>
<comment type="caution">
    <text evidence="1">The sequence shown here is derived from an EMBL/GenBank/DDBJ whole genome shotgun (WGS) entry which is preliminary data.</text>
</comment>
<accession>A0ABP1S3U7</accession>
<gene>
    <name evidence="1" type="ORF">ODALV1_LOCUS29494</name>
</gene>
<sequence>MIEMASTLVLLFGKRLGMLYKVWKETEDKWELEEPERSRVEKMNRKERKALVKLFKEREMIAAQEKTKFYDLKAEWDAEKGGFDEIVMSACVV</sequence>
<name>A0ABP1S3U7_9HEXA</name>
<proteinExistence type="predicted"/>